<dbReference type="GO" id="GO:0006814">
    <property type="term" value="P:sodium ion transport"/>
    <property type="evidence" value="ECO:0007669"/>
    <property type="project" value="UniProtKB-KW"/>
</dbReference>
<feature type="compositionally biased region" description="Basic and acidic residues" evidence="10">
    <location>
        <begin position="118"/>
        <end position="128"/>
    </location>
</feature>
<dbReference type="PANTHER" id="PTHR43562:SF3">
    <property type="entry name" value="SODIUM ION_PROTON EXCHANGER (EUROFUNG)"/>
    <property type="match status" value="1"/>
</dbReference>
<evidence type="ECO:0000256" key="11">
    <source>
        <dbReference type="SAM" id="Phobius"/>
    </source>
</evidence>
<feature type="compositionally biased region" description="Basic and acidic residues" evidence="10">
    <location>
        <begin position="95"/>
        <end position="105"/>
    </location>
</feature>
<keyword evidence="4 11" id="KW-0812">Transmembrane</keyword>
<organism evidence="13">
    <name type="scientific">Alexandrium monilatum</name>
    <dbReference type="NCBI Taxonomy" id="311494"/>
    <lineage>
        <taxon>Eukaryota</taxon>
        <taxon>Sar</taxon>
        <taxon>Alveolata</taxon>
        <taxon>Dinophyceae</taxon>
        <taxon>Gonyaulacales</taxon>
        <taxon>Pyrocystaceae</taxon>
        <taxon>Alexandrium</taxon>
    </lineage>
</organism>
<dbReference type="AlphaFoldDB" id="A0A7S4SZP2"/>
<evidence type="ECO:0000256" key="7">
    <source>
        <dbReference type="ARBA" id="ARBA00023065"/>
    </source>
</evidence>
<keyword evidence="2" id="KW-0813">Transport</keyword>
<feature type="transmembrane region" description="Helical" evidence="11">
    <location>
        <begin position="496"/>
        <end position="516"/>
    </location>
</feature>
<dbReference type="EMBL" id="HBNR01081110">
    <property type="protein sequence ID" value="CAE4658199.1"/>
    <property type="molecule type" value="Transcribed_RNA"/>
</dbReference>
<proteinExistence type="predicted"/>
<feature type="region of interest" description="Disordered" evidence="10">
    <location>
        <begin position="87"/>
        <end position="147"/>
    </location>
</feature>
<feature type="region of interest" description="Disordered" evidence="10">
    <location>
        <begin position="540"/>
        <end position="560"/>
    </location>
</feature>
<feature type="transmembrane region" description="Helical" evidence="11">
    <location>
        <begin position="269"/>
        <end position="289"/>
    </location>
</feature>
<evidence type="ECO:0000256" key="8">
    <source>
        <dbReference type="ARBA" id="ARBA00023136"/>
    </source>
</evidence>
<feature type="domain" description="Cation/H+ exchanger transmembrane" evidence="12">
    <location>
        <begin position="174"/>
        <end position="517"/>
    </location>
</feature>
<dbReference type="GO" id="GO:0015297">
    <property type="term" value="F:antiporter activity"/>
    <property type="evidence" value="ECO:0007669"/>
    <property type="project" value="UniProtKB-KW"/>
</dbReference>
<feature type="transmembrane region" description="Helical" evidence="11">
    <location>
        <begin position="233"/>
        <end position="257"/>
    </location>
</feature>
<feature type="transmembrane region" description="Helical" evidence="11">
    <location>
        <begin position="203"/>
        <end position="227"/>
    </location>
</feature>
<evidence type="ECO:0000313" key="13">
    <source>
        <dbReference type="EMBL" id="CAE4658199.1"/>
    </source>
</evidence>
<accession>A0A7S4SZP2</accession>
<evidence type="ECO:0000256" key="6">
    <source>
        <dbReference type="ARBA" id="ARBA00023053"/>
    </source>
</evidence>
<evidence type="ECO:0000256" key="2">
    <source>
        <dbReference type="ARBA" id="ARBA00022448"/>
    </source>
</evidence>
<keyword evidence="7" id="KW-0406">Ion transport</keyword>
<dbReference type="GO" id="GO:1902600">
    <property type="term" value="P:proton transmembrane transport"/>
    <property type="evidence" value="ECO:0007669"/>
    <property type="project" value="InterPro"/>
</dbReference>
<sequence>MASKFSRLVGVSSIVLEISTGVVLGPRTVGLIAEEYATCQHARHAECSPPADVKLMAERGEYLGDHLNKFNRPEYCDIHLFADSHHGSGPVGHSEGGHSDGHAESGGHGGSVDGGSSGHDHSHADDGSGGHGSSGAHRRLSGGGGGGSQYKTFEECIEKQCEAEVSHHCGLTPDVFTLIGHAGVALMIFESGMHFDFEKAKTVGLPACCVAVLGTILPLIAGSILMVAFGRPFFPHGISAGTALAPTSVGIALRLLGEAGVLQQDFGQAIITAAFVDDILSLVLFNVLFSLGGDFDMFKTVWSPIIGVTFMLIAMYGAVKFWPKVIDGIILPQAPDRRDDTLQGWRRIRLEKDELLFLLQILLLVAYSMITHLLGTHLWGCFIAGMSFACLSPPHHAHHVWVKQTKRMTTWMIRIFFSCTVAFSIPVMKLLSITAFWKGSILGVIACILTKVCCAPFMGSARWVIGWAMVGRAEFAYLIAQMALAGNMLDEESFSIVIWALLYATVFAPFVFRFLLNRYVKAQGLDVSGGDKHALTEEGHADEAHGHSAPKASKLDFEGPPERNLQHNDVDLECVNGKGKLDYAAPVATRMGTPNSRGRPAADLAGASAGKGGQGNGFLCCLFFKKVIVQ</sequence>
<reference evidence="13" key="1">
    <citation type="submission" date="2021-01" db="EMBL/GenBank/DDBJ databases">
        <authorList>
            <person name="Corre E."/>
            <person name="Pelletier E."/>
            <person name="Niang G."/>
            <person name="Scheremetjew M."/>
            <person name="Finn R."/>
            <person name="Kale V."/>
            <person name="Holt S."/>
            <person name="Cochrane G."/>
            <person name="Meng A."/>
            <person name="Brown T."/>
            <person name="Cohen L."/>
        </authorList>
    </citation>
    <scope>NUCLEOTIDE SEQUENCE</scope>
    <source>
        <strain evidence="13">CCMP3105</strain>
    </source>
</reference>
<dbReference type="InterPro" id="IPR038770">
    <property type="entry name" value="Na+/solute_symporter_sf"/>
</dbReference>
<gene>
    <name evidence="13" type="ORF">AMON00008_LOCUS57988</name>
</gene>
<evidence type="ECO:0000256" key="3">
    <source>
        <dbReference type="ARBA" id="ARBA00022449"/>
    </source>
</evidence>
<evidence type="ECO:0000256" key="1">
    <source>
        <dbReference type="ARBA" id="ARBA00004141"/>
    </source>
</evidence>
<feature type="transmembrane region" description="Helical" evidence="11">
    <location>
        <begin position="439"/>
        <end position="457"/>
    </location>
</feature>
<keyword evidence="9" id="KW-0739">Sodium transport</keyword>
<protein>
    <recommendedName>
        <fullName evidence="12">Cation/H+ exchanger transmembrane domain-containing protein</fullName>
    </recommendedName>
</protein>
<dbReference type="Pfam" id="PF00999">
    <property type="entry name" value="Na_H_Exchanger"/>
    <property type="match status" value="1"/>
</dbReference>
<feature type="transmembrane region" description="Helical" evidence="11">
    <location>
        <begin position="301"/>
        <end position="319"/>
    </location>
</feature>
<feature type="transmembrane region" description="Helical" evidence="11">
    <location>
        <begin position="464"/>
        <end position="484"/>
    </location>
</feature>
<dbReference type="Gene3D" id="1.20.1530.20">
    <property type="match status" value="1"/>
</dbReference>
<keyword evidence="5 11" id="KW-1133">Transmembrane helix</keyword>
<dbReference type="PANTHER" id="PTHR43562">
    <property type="entry name" value="NAPA-TYPE SODIUM/HYDROGEN ANTIPORTER"/>
    <property type="match status" value="1"/>
</dbReference>
<keyword evidence="6" id="KW-0915">Sodium</keyword>
<keyword evidence="3" id="KW-0050">Antiport</keyword>
<feature type="transmembrane region" description="Helical" evidence="11">
    <location>
        <begin position="355"/>
        <end position="370"/>
    </location>
</feature>
<dbReference type="GO" id="GO:0016020">
    <property type="term" value="C:membrane"/>
    <property type="evidence" value="ECO:0007669"/>
    <property type="project" value="UniProtKB-SubCell"/>
</dbReference>
<evidence type="ECO:0000256" key="10">
    <source>
        <dbReference type="SAM" id="MobiDB-lite"/>
    </source>
</evidence>
<keyword evidence="8 11" id="KW-0472">Membrane</keyword>
<feature type="compositionally biased region" description="Gly residues" evidence="10">
    <location>
        <begin position="106"/>
        <end position="117"/>
    </location>
</feature>
<dbReference type="InterPro" id="IPR006153">
    <property type="entry name" value="Cation/H_exchanger_TM"/>
</dbReference>
<evidence type="ECO:0000256" key="9">
    <source>
        <dbReference type="ARBA" id="ARBA00023201"/>
    </source>
</evidence>
<evidence type="ECO:0000256" key="5">
    <source>
        <dbReference type="ARBA" id="ARBA00022989"/>
    </source>
</evidence>
<comment type="subcellular location">
    <subcellularLocation>
        <location evidence="1">Membrane</location>
        <topology evidence="1">Multi-pass membrane protein</topology>
    </subcellularLocation>
</comment>
<evidence type="ECO:0000256" key="4">
    <source>
        <dbReference type="ARBA" id="ARBA00022692"/>
    </source>
</evidence>
<feature type="transmembrane region" description="Helical" evidence="11">
    <location>
        <begin position="415"/>
        <end position="433"/>
    </location>
</feature>
<feature type="transmembrane region" description="Helical" evidence="11">
    <location>
        <begin position="376"/>
        <end position="394"/>
    </location>
</feature>
<evidence type="ECO:0000259" key="12">
    <source>
        <dbReference type="Pfam" id="PF00999"/>
    </source>
</evidence>
<name>A0A7S4SZP2_9DINO</name>